<dbReference type="Pfam" id="PF14103">
    <property type="entry name" value="DUF4276"/>
    <property type="match status" value="1"/>
</dbReference>
<organism evidence="2 3">
    <name type="scientific">Thiothrix nivea (strain ATCC 35100 / DSM 5205 / JP2)</name>
    <dbReference type="NCBI Taxonomy" id="870187"/>
    <lineage>
        <taxon>Bacteria</taxon>
        <taxon>Pseudomonadati</taxon>
        <taxon>Pseudomonadota</taxon>
        <taxon>Gammaproteobacteria</taxon>
        <taxon>Thiotrichales</taxon>
        <taxon>Thiotrichaceae</taxon>
        <taxon>Thiothrix</taxon>
    </lineage>
</organism>
<dbReference type="Pfam" id="PF13304">
    <property type="entry name" value="AAA_21"/>
    <property type="match status" value="1"/>
</dbReference>
<dbReference type="InterPro" id="IPR003959">
    <property type="entry name" value="ATPase_AAA_core"/>
</dbReference>
<accession>A0A656HA69</accession>
<dbReference type="RefSeq" id="WP_002707549.1">
    <property type="nucleotide sequence ID" value="NZ_JH651384.1"/>
</dbReference>
<dbReference type="Gene3D" id="3.40.50.300">
    <property type="entry name" value="P-loop containing nucleotide triphosphate hydrolases"/>
    <property type="match status" value="2"/>
</dbReference>
<dbReference type="PANTHER" id="PTHR32182">
    <property type="entry name" value="DNA REPLICATION AND REPAIR PROTEIN RECF"/>
    <property type="match status" value="1"/>
</dbReference>
<protein>
    <submittedName>
        <fullName evidence="2">SMC domain protein</fullName>
    </submittedName>
</protein>
<dbReference type="AlphaFoldDB" id="A0A656HA69"/>
<reference evidence="3" key="1">
    <citation type="journal article" date="2011" name="Stand. Genomic Sci.">
        <title>Genome sequence of the filamentous, gliding Thiothrix nivea neotype strain (JP2(T)).</title>
        <authorList>
            <person name="Lapidus A."/>
            <person name="Nolan M."/>
            <person name="Lucas S."/>
            <person name="Glavina Del Rio T."/>
            <person name="Tice H."/>
            <person name="Cheng J.F."/>
            <person name="Tapia R."/>
            <person name="Han C."/>
            <person name="Goodwin L."/>
            <person name="Pitluck S."/>
            <person name="Liolios K."/>
            <person name="Pagani I."/>
            <person name="Ivanova N."/>
            <person name="Huntemann M."/>
            <person name="Mavromatis K."/>
            <person name="Mikhailova N."/>
            <person name="Pati A."/>
            <person name="Chen A."/>
            <person name="Palaniappan K."/>
            <person name="Land M."/>
            <person name="Brambilla E.M."/>
            <person name="Rohde M."/>
            <person name="Abt B."/>
            <person name="Verbarg S."/>
            <person name="Goker M."/>
            <person name="Bristow J."/>
            <person name="Eisen J.A."/>
            <person name="Markowitz V."/>
            <person name="Hugenholtz P."/>
            <person name="Kyrpides N.C."/>
            <person name="Klenk H.P."/>
            <person name="Woyke T."/>
        </authorList>
    </citation>
    <scope>NUCLEOTIDE SEQUENCE [LARGE SCALE GENOMIC DNA]</scope>
    <source>
        <strain evidence="3">ATCC 35100 / DSM 5205 / JP2</strain>
    </source>
</reference>
<dbReference type="SUPFAM" id="SSF52540">
    <property type="entry name" value="P-loop containing nucleoside triphosphate hydrolases"/>
    <property type="match status" value="1"/>
</dbReference>
<sequence length="479" mass="53533">MSSPCFIKSLKLSNFLSFGEDSPAIPLQSLNIIIGPNGSGKSNFLEAIDLLRSAPNELYKPIREGGGVRDWLWKGGNTQTPVASIDAVIEAPTNVPQPLRYRFSFTAAGYRFELVDETIEHESVHGKSKEPYFYYKFNHGKPVLNVKESQSRATQRAGRNGHKPFLRHLRMEEINIESSVLREIRDAEQYPEITYVGKAFEKMRLYREWSFGRGSPLRLPQRADLPNNLLEVDGGNLGLILNRLDGEPAIRRKLTEALQALYAGIEGYHVLTEGGTTQIFLHEGNKKIPATRLSDGTLRYLCLLVILLHPNPPPVVCIEEPELGLHPDLMPTIVALLKDAATRCQLIVTTHSDGLVDAMTDQPESILVCEQDDKLGTTLKRLDAEALNPWLVADREALQSYFGKNFNKKALPAISRRVEAIPKQELEDSLNRAAINTAKKGYNKGRDSFALLEKTNPAVVRQGSPWADRFLAELEGKCQ</sequence>
<dbReference type="Proteomes" id="UP000005317">
    <property type="component" value="Unassembled WGS sequence"/>
</dbReference>
<name>A0A656HA69_THINJ</name>
<evidence type="ECO:0000259" key="1">
    <source>
        <dbReference type="Pfam" id="PF13304"/>
    </source>
</evidence>
<dbReference type="GO" id="GO:0006302">
    <property type="term" value="P:double-strand break repair"/>
    <property type="evidence" value="ECO:0007669"/>
    <property type="project" value="TreeGrafter"/>
</dbReference>
<dbReference type="GO" id="GO:0016887">
    <property type="term" value="F:ATP hydrolysis activity"/>
    <property type="evidence" value="ECO:0007669"/>
    <property type="project" value="InterPro"/>
</dbReference>
<dbReference type="InterPro" id="IPR027417">
    <property type="entry name" value="P-loop_NTPase"/>
</dbReference>
<gene>
    <name evidence="2" type="ORF">Thini_0973</name>
</gene>
<feature type="domain" description="ATPase AAA-type core" evidence="1">
    <location>
        <begin position="30"/>
        <end position="357"/>
    </location>
</feature>
<dbReference type="InterPro" id="IPR025455">
    <property type="entry name" value="DUF4276"/>
</dbReference>
<keyword evidence="3" id="KW-1185">Reference proteome</keyword>
<dbReference type="GO" id="GO:0005524">
    <property type="term" value="F:ATP binding"/>
    <property type="evidence" value="ECO:0007669"/>
    <property type="project" value="InterPro"/>
</dbReference>
<dbReference type="GO" id="GO:0000731">
    <property type="term" value="P:DNA synthesis involved in DNA repair"/>
    <property type="evidence" value="ECO:0007669"/>
    <property type="project" value="TreeGrafter"/>
</dbReference>
<dbReference type="EMBL" id="JH651384">
    <property type="protein sequence ID" value="EIJ33598.1"/>
    <property type="molecule type" value="Genomic_DNA"/>
</dbReference>
<dbReference type="PANTHER" id="PTHR32182:SF25">
    <property type="entry name" value="SLR1056 PROTEIN"/>
    <property type="match status" value="1"/>
</dbReference>
<evidence type="ECO:0000313" key="3">
    <source>
        <dbReference type="Proteomes" id="UP000005317"/>
    </source>
</evidence>
<proteinExistence type="predicted"/>
<evidence type="ECO:0000313" key="2">
    <source>
        <dbReference type="EMBL" id="EIJ33598.1"/>
    </source>
</evidence>